<name>A0A8B6CZB6_MYTGA</name>
<feature type="transmembrane region" description="Helical" evidence="2">
    <location>
        <begin position="446"/>
        <end position="470"/>
    </location>
</feature>
<dbReference type="Proteomes" id="UP000596742">
    <property type="component" value="Unassembled WGS sequence"/>
</dbReference>
<dbReference type="InterPro" id="IPR011701">
    <property type="entry name" value="MFS"/>
</dbReference>
<dbReference type="InterPro" id="IPR020846">
    <property type="entry name" value="MFS_dom"/>
</dbReference>
<dbReference type="GO" id="GO:0008028">
    <property type="term" value="F:monocarboxylic acid transmembrane transporter activity"/>
    <property type="evidence" value="ECO:0007669"/>
    <property type="project" value="TreeGrafter"/>
</dbReference>
<proteinExistence type="predicted"/>
<evidence type="ECO:0000259" key="3">
    <source>
        <dbReference type="PROSITE" id="PS50850"/>
    </source>
</evidence>
<dbReference type="OrthoDB" id="6499973at2759"/>
<evidence type="ECO:0000313" key="5">
    <source>
        <dbReference type="Proteomes" id="UP000596742"/>
    </source>
</evidence>
<keyword evidence="2" id="KW-1133">Transmembrane helix</keyword>
<keyword evidence="5" id="KW-1185">Reference proteome</keyword>
<sequence>MKKQKEENSVSKTNKISQDNVKDGSWGWVIVASAFMAHVLADGMLFTLGILYIEFLNEFKEGKGKTAWITSLIPGTMFTVGPITGALTNRFGCRSVCILGALVATAGFAISYFATSVYFLYCSLGILTGIGFGGIFLSTLVCVGQHFEKRRSFALGISVSGSGVGTFVFAPVVRILIDEYGWRGAILMEAGFVLNIVLCGAFFRPVQNKIDKTNDKSAIRNEAIHLSSLEDKFDIKEKPITNSQIFTIVKNENEGLQAFKKESALSSDSTDSTVTSCFSRHFDFGLLTNPIFTIFVVSNYFTALGFNTPYVYLPDRAEEKGMSQFDSAFLLSIIGISNTFGRIIFGWIADQKCVNRLLLYSMSLVICGTANVLNPFNDSKVYLMMYSAVYGMFIGVFVSLNSVILVDLLGSERLDKALGLLMMFQGFGTLLGPPICGWLYDGTGSYSIPFYFVGGLVIFSGVVLCFIPLYRRSKTRNLYDISGE</sequence>
<feature type="transmembrane region" description="Helical" evidence="2">
    <location>
        <begin position="153"/>
        <end position="176"/>
    </location>
</feature>
<dbReference type="InterPro" id="IPR050327">
    <property type="entry name" value="Proton-linked_MCT"/>
</dbReference>
<feature type="transmembrane region" description="Helical" evidence="2">
    <location>
        <begin position="418"/>
        <end position="440"/>
    </location>
</feature>
<dbReference type="Pfam" id="PF07690">
    <property type="entry name" value="MFS_1"/>
    <property type="match status" value="1"/>
</dbReference>
<dbReference type="PROSITE" id="PS50850">
    <property type="entry name" value="MFS"/>
    <property type="match status" value="1"/>
</dbReference>
<dbReference type="Gene3D" id="1.20.1250.20">
    <property type="entry name" value="MFS general substrate transporter like domains"/>
    <property type="match status" value="2"/>
</dbReference>
<dbReference type="EMBL" id="UYJE01002584">
    <property type="protein sequence ID" value="VDI12125.1"/>
    <property type="molecule type" value="Genomic_DNA"/>
</dbReference>
<dbReference type="GO" id="GO:0016020">
    <property type="term" value="C:membrane"/>
    <property type="evidence" value="ECO:0007669"/>
    <property type="project" value="UniProtKB-SubCell"/>
</dbReference>
<accession>A0A8B6CZB6</accession>
<reference evidence="4" key="1">
    <citation type="submission" date="2018-11" db="EMBL/GenBank/DDBJ databases">
        <authorList>
            <person name="Alioto T."/>
            <person name="Alioto T."/>
        </authorList>
    </citation>
    <scope>NUCLEOTIDE SEQUENCE</scope>
</reference>
<keyword evidence="2" id="KW-0472">Membrane</keyword>
<feature type="transmembrane region" description="Helical" evidence="2">
    <location>
        <begin position="357"/>
        <end position="376"/>
    </location>
</feature>
<feature type="transmembrane region" description="Helical" evidence="2">
    <location>
        <begin position="286"/>
        <end position="307"/>
    </location>
</feature>
<dbReference type="SUPFAM" id="SSF103473">
    <property type="entry name" value="MFS general substrate transporter"/>
    <property type="match status" value="1"/>
</dbReference>
<dbReference type="FunFam" id="1.20.1250.20:FF:000505">
    <property type="entry name" value="Predicted protein"/>
    <property type="match status" value="1"/>
</dbReference>
<feature type="transmembrane region" description="Helical" evidence="2">
    <location>
        <begin position="118"/>
        <end position="141"/>
    </location>
</feature>
<feature type="transmembrane region" description="Helical" evidence="2">
    <location>
        <begin position="91"/>
        <end position="112"/>
    </location>
</feature>
<evidence type="ECO:0000256" key="2">
    <source>
        <dbReference type="SAM" id="Phobius"/>
    </source>
</evidence>
<dbReference type="CDD" id="cd17352">
    <property type="entry name" value="MFS_MCT_SLC16"/>
    <property type="match status" value="1"/>
</dbReference>
<comment type="subcellular location">
    <subcellularLocation>
        <location evidence="1">Membrane</location>
        <topology evidence="1">Multi-pass membrane protein</topology>
    </subcellularLocation>
</comment>
<evidence type="ECO:0000256" key="1">
    <source>
        <dbReference type="ARBA" id="ARBA00004141"/>
    </source>
</evidence>
<feature type="transmembrane region" description="Helical" evidence="2">
    <location>
        <begin position="26"/>
        <end position="53"/>
    </location>
</feature>
<feature type="transmembrane region" description="Helical" evidence="2">
    <location>
        <begin position="382"/>
        <end position="406"/>
    </location>
</feature>
<protein>
    <recommendedName>
        <fullName evidence="3">Major facilitator superfamily (MFS) profile domain-containing protein</fullName>
    </recommendedName>
</protein>
<keyword evidence="2" id="KW-0812">Transmembrane</keyword>
<comment type="caution">
    <text evidence="4">The sequence shown here is derived from an EMBL/GenBank/DDBJ whole genome shotgun (WGS) entry which is preliminary data.</text>
</comment>
<dbReference type="AlphaFoldDB" id="A0A8B6CZB6"/>
<gene>
    <name evidence="4" type="ORF">MGAL_10B077368</name>
</gene>
<dbReference type="PANTHER" id="PTHR11360:SF284">
    <property type="entry name" value="EG:103B4.3 PROTEIN-RELATED"/>
    <property type="match status" value="1"/>
</dbReference>
<dbReference type="InterPro" id="IPR036259">
    <property type="entry name" value="MFS_trans_sf"/>
</dbReference>
<organism evidence="4 5">
    <name type="scientific">Mytilus galloprovincialis</name>
    <name type="common">Mediterranean mussel</name>
    <dbReference type="NCBI Taxonomy" id="29158"/>
    <lineage>
        <taxon>Eukaryota</taxon>
        <taxon>Metazoa</taxon>
        <taxon>Spiralia</taxon>
        <taxon>Lophotrochozoa</taxon>
        <taxon>Mollusca</taxon>
        <taxon>Bivalvia</taxon>
        <taxon>Autobranchia</taxon>
        <taxon>Pteriomorphia</taxon>
        <taxon>Mytilida</taxon>
        <taxon>Mytiloidea</taxon>
        <taxon>Mytilidae</taxon>
        <taxon>Mytilinae</taxon>
        <taxon>Mytilus</taxon>
    </lineage>
</organism>
<feature type="transmembrane region" description="Helical" evidence="2">
    <location>
        <begin position="327"/>
        <end position="345"/>
    </location>
</feature>
<feature type="transmembrane region" description="Helical" evidence="2">
    <location>
        <begin position="182"/>
        <end position="203"/>
    </location>
</feature>
<feature type="domain" description="Major facilitator superfamily (MFS) profile" evidence="3">
    <location>
        <begin position="30"/>
        <end position="472"/>
    </location>
</feature>
<dbReference type="PANTHER" id="PTHR11360">
    <property type="entry name" value="MONOCARBOXYLATE TRANSPORTER"/>
    <property type="match status" value="1"/>
</dbReference>
<evidence type="ECO:0000313" key="4">
    <source>
        <dbReference type="EMBL" id="VDI12125.1"/>
    </source>
</evidence>